<dbReference type="AlphaFoldDB" id="W3XK14"/>
<evidence type="ECO:0000256" key="1">
    <source>
        <dbReference type="SAM" id="MobiDB-lite"/>
    </source>
</evidence>
<proteinExistence type="predicted"/>
<accession>W3XK14</accession>
<protein>
    <recommendedName>
        <fullName evidence="4">Protein kinase domain-containing protein</fullName>
    </recommendedName>
</protein>
<dbReference type="InterPro" id="IPR011009">
    <property type="entry name" value="Kinase-like_dom_sf"/>
</dbReference>
<gene>
    <name evidence="2" type="ORF">PFICI_00168</name>
</gene>
<keyword evidence="3" id="KW-1185">Reference proteome</keyword>
<dbReference type="EMBL" id="KI912109">
    <property type="protein sequence ID" value="ETS86340.1"/>
    <property type="molecule type" value="Genomic_DNA"/>
</dbReference>
<reference evidence="3" key="1">
    <citation type="journal article" date="2015" name="BMC Genomics">
        <title>Genomic and transcriptomic analysis of the endophytic fungus Pestalotiopsis fici reveals its lifestyle and high potential for synthesis of natural products.</title>
        <authorList>
            <person name="Wang X."/>
            <person name="Zhang X."/>
            <person name="Liu L."/>
            <person name="Xiang M."/>
            <person name="Wang W."/>
            <person name="Sun X."/>
            <person name="Che Y."/>
            <person name="Guo L."/>
            <person name="Liu G."/>
            <person name="Guo L."/>
            <person name="Wang C."/>
            <person name="Yin W.B."/>
            <person name="Stadler M."/>
            <person name="Zhang X."/>
            <person name="Liu X."/>
        </authorList>
    </citation>
    <scope>NUCLEOTIDE SEQUENCE [LARGE SCALE GENOMIC DNA]</scope>
    <source>
        <strain evidence="3">W106-1 / CGMCC3.15140</strain>
    </source>
</reference>
<dbReference type="SUPFAM" id="SSF56112">
    <property type="entry name" value="Protein kinase-like (PK-like)"/>
    <property type="match status" value="1"/>
</dbReference>
<sequence>MIGRQYDTPEFPEHSLLPPMKLIDLGEAYEAGTRAASENIHKVSLRILSLIARRQIRPREKSTYKDYETLATEILPHGNGKIYPNLDNELRDLVAQCVSTDSKKRPTLEELLTATQDGANKGTDAYKPHDARESDSAIHELMKKILYDANPEERDSSIPNAGLGEGGDVEGRDSPAVGRKRIFSIGSLSVGSLRISKRRKA</sequence>
<evidence type="ECO:0008006" key="4">
    <source>
        <dbReference type="Google" id="ProtNLM"/>
    </source>
</evidence>
<feature type="region of interest" description="Disordered" evidence="1">
    <location>
        <begin position="150"/>
        <end position="176"/>
    </location>
</feature>
<dbReference type="HOGENOM" id="CLU_1360839_0_0_1"/>
<dbReference type="KEGG" id="pfy:PFICI_00168"/>
<dbReference type="InParanoid" id="W3XK14"/>
<name>W3XK14_PESFW</name>
<dbReference type="GeneID" id="19265181"/>
<dbReference type="OrthoDB" id="4767558at2759"/>
<dbReference type="RefSeq" id="XP_007826940.1">
    <property type="nucleotide sequence ID" value="XM_007828749.1"/>
</dbReference>
<evidence type="ECO:0000313" key="3">
    <source>
        <dbReference type="Proteomes" id="UP000030651"/>
    </source>
</evidence>
<dbReference type="Gene3D" id="1.10.510.10">
    <property type="entry name" value="Transferase(Phosphotransferase) domain 1"/>
    <property type="match status" value="1"/>
</dbReference>
<dbReference type="Proteomes" id="UP000030651">
    <property type="component" value="Unassembled WGS sequence"/>
</dbReference>
<evidence type="ECO:0000313" key="2">
    <source>
        <dbReference type="EMBL" id="ETS86340.1"/>
    </source>
</evidence>
<organism evidence="2 3">
    <name type="scientific">Pestalotiopsis fici (strain W106-1 / CGMCC3.15140)</name>
    <dbReference type="NCBI Taxonomy" id="1229662"/>
    <lineage>
        <taxon>Eukaryota</taxon>
        <taxon>Fungi</taxon>
        <taxon>Dikarya</taxon>
        <taxon>Ascomycota</taxon>
        <taxon>Pezizomycotina</taxon>
        <taxon>Sordariomycetes</taxon>
        <taxon>Xylariomycetidae</taxon>
        <taxon>Amphisphaeriales</taxon>
        <taxon>Sporocadaceae</taxon>
        <taxon>Pestalotiopsis</taxon>
    </lineage>
</organism>
<dbReference type="OMA" id="PREKSTY"/>